<dbReference type="EMBL" id="MU839842">
    <property type="protein sequence ID" value="KAK1751364.1"/>
    <property type="molecule type" value="Genomic_DNA"/>
</dbReference>
<dbReference type="PANTHER" id="PTHR43712">
    <property type="entry name" value="PUTATIVE (AFU_ORTHOLOGUE AFUA_4G14580)-RELATED"/>
    <property type="match status" value="1"/>
</dbReference>
<gene>
    <name evidence="2" type="ORF">QBC47DRAFT_417289</name>
</gene>
<feature type="region of interest" description="Disordered" evidence="1">
    <location>
        <begin position="285"/>
        <end position="322"/>
    </location>
</feature>
<sequence>MDLSCLSQIESCANDLARAARGLAEYYRTASNVELRGPGFPSVSPEAPSNAHRSRKVILATVAKLQTLIAEPGHFLQRLACENQLLACLHWLSEFQVLACIPLQGSVPMRDIAELSGVPESVLIRVVRMTSTAGFLCEPQARHVAHTTLSADFVTKPSFMDAAMFIAGNVAGAALQMAAATQRYGETGLPEQSAYAIMGKMPQSFAMACDQRPRLQRQWVAYLRSWTDYVDECLADVLSRLDWERQRSVCLVEASPHPSCVVRRLTERYSHLHITVQLINDPPLSNTGPRCRASSDDDADLFDTSGSSPAASLGSPSPSPWLSSSSTTTLAALGINVQRRVAGQAQSMRNASVYVLHLGSPSASPTESLASIIRRLTAELRAHLAVLRDNRAATLVVAMRLLPEAGSVDIGVEAAARMRDLVLLQLVNERDFEVGELVDLIQGVGDRNGRLMVVNRVRARDNTIIALGVKFQAGLPL</sequence>
<feature type="compositionally biased region" description="Low complexity" evidence="1">
    <location>
        <begin position="304"/>
        <end position="322"/>
    </location>
</feature>
<name>A0AAJ0F7P9_9PEZI</name>
<proteinExistence type="predicted"/>
<dbReference type="InterPro" id="IPR036390">
    <property type="entry name" value="WH_DNA-bd_sf"/>
</dbReference>
<dbReference type="InterPro" id="IPR029063">
    <property type="entry name" value="SAM-dependent_MTases_sf"/>
</dbReference>
<comment type="caution">
    <text evidence="2">The sequence shown here is derived from an EMBL/GenBank/DDBJ whole genome shotgun (WGS) entry which is preliminary data.</text>
</comment>
<evidence type="ECO:0000256" key="1">
    <source>
        <dbReference type="SAM" id="MobiDB-lite"/>
    </source>
</evidence>
<dbReference type="Gene3D" id="3.40.50.150">
    <property type="entry name" value="Vaccinia Virus protein VP39"/>
    <property type="match status" value="1"/>
</dbReference>
<dbReference type="Proteomes" id="UP001239445">
    <property type="component" value="Unassembled WGS sequence"/>
</dbReference>
<evidence type="ECO:0000313" key="3">
    <source>
        <dbReference type="Proteomes" id="UP001239445"/>
    </source>
</evidence>
<dbReference type="SUPFAM" id="SSF46785">
    <property type="entry name" value="Winged helix' DNA-binding domain"/>
    <property type="match status" value="1"/>
</dbReference>
<accession>A0AAJ0F7P9</accession>
<dbReference type="AlphaFoldDB" id="A0AAJ0F7P9"/>
<organism evidence="2 3">
    <name type="scientific">Echria macrotheca</name>
    <dbReference type="NCBI Taxonomy" id="438768"/>
    <lineage>
        <taxon>Eukaryota</taxon>
        <taxon>Fungi</taxon>
        <taxon>Dikarya</taxon>
        <taxon>Ascomycota</taxon>
        <taxon>Pezizomycotina</taxon>
        <taxon>Sordariomycetes</taxon>
        <taxon>Sordariomycetidae</taxon>
        <taxon>Sordariales</taxon>
        <taxon>Schizotheciaceae</taxon>
        <taxon>Echria</taxon>
    </lineage>
</organism>
<keyword evidence="3" id="KW-1185">Reference proteome</keyword>
<protein>
    <submittedName>
        <fullName evidence="2">Uncharacterized protein</fullName>
    </submittedName>
</protein>
<reference evidence="2" key="1">
    <citation type="submission" date="2023-06" db="EMBL/GenBank/DDBJ databases">
        <title>Genome-scale phylogeny and comparative genomics of the fungal order Sordariales.</title>
        <authorList>
            <consortium name="Lawrence Berkeley National Laboratory"/>
            <person name="Hensen N."/>
            <person name="Bonometti L."/>
            <person name="Westerberg I."/>
            <person name="Brannstrom I.O."/>
            <person name="Guillou S."/>
            <person name="Cros-Aarteil S."/>
            <person name="Calhoun S."/>
            <person name="Haridas S."/>
            <person name="Kuo A."/>
            <person name="Mondo S."/>
            <person name="Pangilinan J."/>
            <person name="Riley R."/>
            <person name="Labutti K."/>
            <person name="Andreopoulos B."/>
            <person name="Lipzen A."/>
            <person name="Chen C."/>
            <person name="Yanf M."/>
            <person name="Daum C."/>
            <person name="Ng V."/>
            <person name="Clum A."/>
            <person name="Steindorff A."/>
            <person name="Ohm R."/>
            <person name="Martin F."/>
            <person name="Silar P."/>
            <person name="Natvig D."/>
            <person name="Lalanne C."/>
            <person name="Gautier V."/>
            <person name="Ament-Velasquez S.L."/>
            <person name="Kruys A."/>
            <person name="Hutchinson M.I."/>
            <person name="Powell A.J."/>
            <person name="Barry K."/>
            <person name="Miller A.N."/>
            <person name="Grigoriev I.V."/>
            <person name="Debuchy R."/>
            <person name="Gladieux P."/>
            <person name="Thoren M.H."/>
            <person name="Johannesson H."/>
        </authorList>
    </citation>
    <scope>NUCLEOTIDE SEQUENCE</scope>
    <source>
        <strain evidence="2">PSN4</strain>
    </source>
</reference>
<dbReference type="PANTHER" id="PTHR43712:SF15">
    <property type="entry name" value="MONODICTYPHENONE CLUSTER TRANSCRIPTIONAL COACTIVATOR MDPA"/>
    <property type="match status" value="1"/>
</dbReference>
<evidence type="ECO:0000313" key="2">
    <source>
        <dbReference type="EMBL" id="KAK1751364.1"/>
    </source>
</evidence>